<accession>A0A5B6W7Q6</accession>
<keyword evidence="2" id="KW-0548">Nucleotidyltransferase</keyword>
<dbReference type="Gene3D" id="3.10.10.10">
    <property type="entry name" value="HIV Type 1 Reverse Transcriptase, subunit A, domain 1"/>
    <property type="match status" value="1"/>
</dbReference>
<dbReference type="SUPFAM" id="SSF53098">
    <property type="entry name" value="Ribonuclease H-like"/>
    <property type="match status" value="1"/>
</dbReference>
<dbReference type="GO" id="GO:0003676">
    <property type="term" value="F:nucleic acid binding"/>
    <property type="evidence" value="ECO:0007669"/>
    <property type="project" value="InterPro"/>
</dbReference>
<feature type="domain" description="Integrase catalytic" evidence="1">
    <location>
        <begin position="251"/>
        <end position="335"/>
    </location>
</feature>
<proteinExistence type="predicted"/>
<dbReference type="PANTHER" id="PTHR37984:SF5">
    <property type="entry name" value="PROTEIN NYNRIN-LIKE"/>
    <property type="match status" value="1"/>
</dbReference>
<dbReference type="InterPro" id="IPR012337">
    <property type="entry name" value="RNaseH-like_sf"/>
</dbReference>
<dbReference type="SUPFAM" id="SSF56672">
    <property type="entry name" value="DNA/RNA polymerases"/>
    <property type="match status" value="1"/>
</dbReference>
<dbReference type="InterPro" id="IPR050951">
    <property type="entry name" value="Retrovirus_Pol_polyprotein"/>
</dbReference>
<dbReference type="PANTHER" id="PTHR37984">
    <property type="entry name" value="PROTEIN CBG26694"/>
    <property type="match status" value="1"/>
</dbReference>
<dbReference type="InterPro" id="IPR036397">
    <property type="entry name" value="RNaseH_sf"/>
</dbReference>
<dbReference type="InterPro" id="IPR043502">
    <property type="entry name" value="DNA/RNA_pol_sf"/>
</dbReference>
<evidence type="ECO:0000313" key="3">
    <source>
        <dbReference type="Proteomes" id="UP000325315"/>
    </source>
</evidence>
<dbReference type="PROSITE" id="PS50994">
    <property type="entry name" value="INTEGRASE"/>
    <property type="match status" value="1"/>
</dbReference>
<evidence type="ECO:0000259" key="1">
    <source>
        <dbReference type="PROSITE" id="PS50994"/>
    </source>
</evidence>
<sequence>MKPYRYPSVQKAEMEKIIHDDGSWRLCVDYKQPNQLNFRDIIPIPIVKELLDELGQSRVFSKLDFRSGYHKIQMHEANIHKLSNPTKVDCAANWPVPTCIRDLRGFLGLSGYYRHFIKHYGIIAQPLTNYSQMMLGLEIYKPLQHSKSIMRVGAVLQQKGPTNSIFQQKPQADALSRNKSLLEGQVWQLTSSTVVSELLERVRTLYQSDGRLHKLCEEKGMTQDIKMWVKECPICQRCKDEIVAKLGLLQPLLVPNRTWSSISMDFLKGLPKSQGKSIILVVVERLTKFDHFLPLKHPFTVVVLAKIILNYVFKLHGMLDSIIYDRDKIFVSNFW</sequence>
<dbReference type="Gene3D" id="3.30.70.270">
    <property type="match status" value="2"/>
</dbReference>
<dbReference type="InterPro" id="IPR043128">
    <property type="entry name" value="Rev_trsase/Diguanyl_cyclase"/>
</dbReference>
<dbReference type="Proteomes" id="UP000325315">
    <property type="component" value="Unassembled WGS sequence"/>
</dbReference>
<dbReference type="Gene3D" id="3.30.420.10">
    <property type="entry name" value="Ribonuclease H-like superfamily/Ribonuclease H"/>
    <property type="match status" value="1"/>
</dbReference>
<comment type="caution">
    <text evidence="2">The sequence shown here is derived from an EMBL/GenBank/DDBJ whole genome shotgun (WGS) entry which is preliminary data.</text>
</comment>
<reference evidence="3" key="1">
    <citation type="journal article" date="2019" name="Plant Biotechnol. J.">
        <title>Genome sequencing of the Australian wild diploid species Gossypium australe highlights disease resistance and delayed gland morphogenesis.</title>
        <authorList>
            <person name="Cai Y."/>
            <person name="Cai X."/>
            <person name="Wang Q."/>
            <person name="Wang P."/>
            <person name="Zhang Y."/>
            <person name="Cai C."/>
            <person name="Xu Y."/>
            <person name="Wang K."/>
            <person name="Zhou Z."/>
            <person name="Wang C."/>
            <person name="Geng S."/>
            <person name="Li B."/>
            <person name="Dong Q."/>
            <person name="Hou Y."/>
            <person name="Wang H."/>
            <person name="Ai P."/>
            <person name="Liu Z."/>
            <person name="Yi F."/>
            <person name="Sun M."/>
            <person name="An G."/>
            <person name="Cheng J."/>
            <person name="Zhang Y."/>
            <person name="Shi Q."/>
            <person name="Xie Y."/>
            <person name="Shi X."/>
            <person name="Chang Y."/>
            <person name="Huang F."/>
            <person name="Chen Y."/>
            <person name="Hong S."/>
            <person name="Mi L."/>
            <person name="Sun Q."/>
            <person name="Zhang L."/>
            <person name="Zhou B."/>
            <person name="Peng R."/>
            <person name="Zhang X."/>
            <person name="Liu F."/>
        </authorList>
    </citation>
    <scope>NUCLEOTIDE SEQUENCE [LARGE SCALE GENOMIC DNA]</scope>
    <source>
        <strain evidence="3">cv. PA1801</strain>
    </source>
</reference>
<keyword evidence="2" id="KW-0695">RNA-directed DNA polymerase</keyword>
<dbReference type="OrthoDB" id="1938712at2759"/>
<keyword evidence="2" id="KW-0808">Transferase</keyword>
<keyword evidence="3" id="KW-1185">Reference proteome</keyword>
<dbReference type="GO" id="GO:0015074">
    <property type="term" value="P:DNA integration"/>
    <property type="evidence" value="ECO:0007669"/>
    <property type="project" value="InterPro"/>
</dbReference>
<dbReference type="AlphaFoldDB" id="A0A5B6W7Q6"/>
<evidence type="ECO:0000313" key="2">
    <source>
        <dbReference type="EMBL" id="KAA3477198.1"/>
    </source>
</evidence>
<protein>
    <submittedName>
        <fullName evidence="2">Reverse transcriptase</fullName>
    </submittedName>
</protein>
<dbReference type="EMBL" id="SMMG02000004">
    <property type="protein sequence ID" value="KAA3477198.1"/>
    <property type="molecule type" value="Genomic_DNA"/>
</dbReference>
<name>A0A5B6W7Q6_9ROSI</name>
<gene>
    <name evidence="2" type="ORF">EPI10_011105</name>
</gene>
<dbReference type="InterPro" id="IPR001584">
    <property type="entry name" value="Integrase_cat-core"/>
</dbReference>
<organism evidence="2 3">
    <name type="scientific">Gossypium australe</name>
    <dbReference type="NCBI Taxonomy" id="47621"/>
    <lineage>
        <taxon>Eukaryota</taxon>
        <taxon>Viridiplantae</taxon>
        <taxon>Streptophyta</taxon>
        <taxon>Embryophyta</taxon>
        <taxon>Tracheophyta</taxon>
        <taxon>Spermatophyta</taxon>
        <taxon>Magnoliopsida</taxon>
        <taxon>eudicotyledons</taxon>
        <taxon>Gunneridae</taxon>
        <taxon>Pentapetalae</taxon>
        <taxon>rosids</taxon>
        <taxon>malvids</taxon>
        <taxon>Malvales</taxon>
        <taxon>Malvaceae</taxon>
        <taxon>Malvoideae</taxon>
        <taxon>Gossypium</taxon>
    </lineage>
</organism>
<dbReference type="GO" id="GO:0003964">
    <property type="term" value="F:RNA-directed DNA polymerase activity"/>
    <property type="evidence" value="ECO:0007669"/>
    <property type="project" value="UniProtKB-KW"/>
</dbReference>